<feature type="compositionally biased region" description="Acidic residues" evidence="2">
    <location>
        <begin position="660"/>
        <end position="674"/>
    </location>
</feature>
<dbReference type="PROSITE" id="PS51194">
    <property type="entry name" value="HELICASE_CTER"/>
    <property type="match status" value="1"/>
</dbReference>
<feature type="region of interest" description="Disordered" evidence="2">
    <location>
        <begin position="813"/>
        <end position="866"/>
    </location>
</feature>
<dbReference type="InterPro" id="IPR038718">
    <property type="entry name" value="SNF2-like_sf"/>
</dbReference>
<dbReference type="Pfam" id="PF00176">
    <property type="entry name" value="SNF2-rel_dom"/>
    <property type="match status" value="1"/>
</dbReference>
<accession>A0A6B2KWX3</accession>
<dbReference type="AlphaFoldDB" id="A0A6B2KWX3"/>
<dbReference type="Gene3D" id="3.40.50.10810">
    <property type="entry name" value="Tandem AAA-ATPase domain"/>
    <property type="match status" value="1"/>
</dbReference>
<feature type="domain" description="Helicase C-terminal" evidence="4">
    <location>
        <begin position="375"/>
        <end position="535"/>
    </location>
</feature>
<feature type="compositionally biased region" description="Acidic residues" evidence="2">
    <location>
        <begin position="700"/>
        <end position="712"/>
    </location>
</feature>
<dbReference type="InterPro" id="IPR000330">
    <property type="entry name" value="SNF2_N"/>
</dbReference>
<feature type="compositionally biased region" description="Polar residues" evidence="2">
    <location>
        <begin position="753"/>
        <end position="762"/>
    </location>
</feature>
<feature type="region of interest" description="Disordered" evidence="2">
    <location>
        <begin position="880"/>
        <end position="916"/>
    </location>
</feature>
<dbReference type="Pfam" id="PF00271">
    <property type="entry name" value="Helicase_C"/>
    <property type="match status" value="1"/>
</dbReference>
<dbReference type="PANTHER" id="PTHR45629:SF7">
    <property type="entry name" value="DNA EXCISION REPAIR PROTEIN ERCC-6-RELATED"/>
    <property type="match status" value="1"/>
</dbReference>
<dbReference type="GO" id="GO:0015616">
    <property type="term" value="F:DNA translocase activity"/>
    <property type="evidence" value="ECO:0007669"/>
    <property type="project" value="TreeGrafter"/>
</dbReference>
<name>A0A6B2KWX3_9EUKA</name>
<evidence type="ECO:0008006" key="6">
    <source>
        <dbReference type="Google" id="ProtNLM"/>
    </source>
</evidence>
<keyword evidence="1" id="KW-0378">Hydrolase</keyword>
<evidence type="ECO:0000256" key="2">
    <source>
        <dbReference type="SAM" id="MobiDB-lite"/>
    </source>
</evidence>
<organism evidence="5">
    <name type="scientific">Arcella intermedia</name>
    <dbReference type="NCBI Taxonomy" id="1963864"/>
    <lineage>
        <taxon>Eukaryota</taxon>
        <taxon>Amoebozoa</taxon>
        <taxon>Tubulinea</taxon>
        <taxon>Elardia</taxon>
        <taxon>Arcellinida</taxon>
        <taxon>Sphaerothecina</taxon>
        <taxon>Arcellidae</taxon>
        <taxon>Arcella</taxon>
    </lineage>
</organism>
<proteinExistence type="predicted"/>
<dbReference type="PROSITE" id="PS51192">
    <property type="entry name" value="HELICASE_ATP_BIND_1"/>
    <property type="match status" value="1"/>
</dbReference>
<dbReference type="GO" id="GO:0005524">
    <property type="term" value="F:ATP binding"/>
    <property type="evidence" value="ECO:0007669"/>
    <property type="project" value="InterPro"/>
</dbReference>
<dbReference type="CDD" id="cd18793">
    <property type="entry name" value="SF2_C_SNF"/>
    <property type="match status" value="1"/>
</dbReference>
<feature type="compositionally biased region" description="Polar residues" evidence="2">
    <location>
        <begin position="896"/>
        <end position="905"/>
    </location>
</feature>
<protein>
    <recommendedName>
        <fullName evidence="6">DNA excision repair protein ERCC-6-like</fullName>
    </recommendedName>
</protein>
<evidence type="ECO:0000259" key="3">
    <source>
        <dbReference type="PROSITE" id="PS51192"/>
    </source>
</evidence>
<dbReference type="InterPro" id="IPR050496">
    <property type="entry name" value="SNF2_RAD54_helicase_repair"/>
</dbReference>
<feature type="region of interest" description="Disordered" evidence="2">
    <location>
        <begin position="928"/>
        <end position="981"/>
    </location>
</feature>
<evidence type="ECO:0000313" key="5">
    <source>
        <dbReference type="EMBL" id="NDV29229.1"/>
    </source>
</evidence>
<feature type="compositionally biased region" description="Polar residues" evidence="2">
    <location>
        <begin position="620"/>
        <end position="636"/>
    </location>
</feature>
<dbReference type="SUPFAM" id="SSF52540">
    <property type="entry name" value="P-loop containing nucleoside triphosphate hydrolases"/>
    <property type="match status" value="2"/>
</dbReference>
<reference evidence="5" key="1">
    <citation type="journal article" date="2020" name="J. Eukaryot. Microbiol.">
        <title>De novo Sequencing, Assembly and Annotation of the Transcriptome for the Free-Living Testate Amoeba Arcella intermedia.</title>
        <authorList>
            <person name="Ribeiro G.M."/>
            <person name="Porfirio-Sousa A.L."/>
            <person name="Maurer-Alcala X.X."/>
            <person name="Katz L.A."/>
            <person name="Lahr D.J.G."/>
        </authorList>
    </citation>
    <scope>NUCLEOTIDE SEQUENCE</scope>
</reference>
<dbReference type="InterPro" id="IPR049730">
    <property type="entry name" value="SNF2/RAD54-like_C"/>
</dbReference>
<feature type="compositionally biased region" description="Polar residues" evidence="2">
    <location>
        <begin position="953"/>
        <end position="970"/>
    </location>
</feature>
<dbReference type="InterPro" id="IPR001650">
    <property type="entry name" value="Helicase_C-like"/>
</dbReference>
<dbReference type="GO" id="GO:0016787">
    <property type="term" value="F:hydrolase activity"/>
    <property type="evidence" value="ECO:0007669"/>
    <property type="project" value="UniProtKB-KW"/>
</dbReference>
<evidence type="ECO:0000259" key="4">
    <source>
        <dbReference type="PROSITE" id="PS51194"/>
    </source>
</evidence>
<dbReference type="SMART" id="SM00490">
    <property type="entry name" value="HELICc"/>
    <property type="match status" value="1"/>
</dbReference>
<dbReference type="InterPro" id="IPR014001">
    <property type="entry name" value="Helicase_ATP-bd"/>
</dbReference>
<evidence type="ECO:0000256" key="1">
    <source>
        <dbReference type="ARBA" id="ARBA00022801"/>
    </source>
</evidence>
<sequence>MFFFDEDDKNYILDPFRLLHFKLSKQIYEKLYDYQLVALSWMWDLFRKQQGGILGDDMGLGKTVQVSSFLGGLFSGRLISYVLMIVPLSLTHQWIKELSIWAKGVKTKLYHGNKAQRERELCYFQNSPGVMVTTYGTALKDAAKLANVNWDYVILDEGHKVKNPKNKLRKTIATIQSKRKILLTGTPIMNNLQEFWALFDYVCNGTLLGSLRTFIAEFDKPISAGNDREASATEKNRGAAVAQKLRNIVAPHFLRRTKAEVLKADTPQKNIKKGEFSKSPIEKRSLKLKAQKNDFVVWIYLSPAQLTLYNKFLGTESVKQVLNKTRSPLAALSILKKICDHPQLLRDEMQDCHDLHIRKSLENTNIVEQSGKLTFLMNLLQNLKSEGHRPLIFSQSTKVLDIIQELLDEQKYTYMRVDGTINKMDERQSRIDTFNTKTSYFCFLLTTQVGGVGLNLTGADRVIIFDPSWNNMDDQVVDRAYRIGQTRNVIIYRLITCGTIEEKMYRKQVFKGALSRCMTQKDQSHHRYFTSTELSELFTLDDPQTSETQKMLQKLHSHKRKKRPSLDEHSEWLATLNIFGISDHDLLYSEENETISKDLSKQFFQEPLGVASKKRKRNTNTKSSQSTLIDLSQNDNSSDESDVSGDDVVVMPKKRKSSPDESDDLIQISSDDDFVPDKTPPPKKSQLNRNKPLPKTTYEPTEDIDSESDQDDMETKSQFVNDDIESASEEILVQTQKSTNSKKTDSDIESDSQEILVQTKKSTNNKKIDSDIETDSQEILVQTQKSKKVKDVDESIDDIEEIETDQIFTKNKQTFQFKKDSPDNDEIESDSDSPISLFKSSTQKPNISQQVEKKTPSDNGMVEQNVPIRKIIKETPLKGKDFDASCSEDSTIDEGSVNQKKMTFPTQPPKSQPLISQPKITFPKISQPQISFPQNKPPQNPLQNQKSFVFKQQIGNTEKASTKPTQQKVSSKPFIPVQRDNPFEIKNSKFIDLT</sequence>
<dbReference type="InterPro" id="IPR027417">
    <property type="entry name" value="P-loop_NTPase"/>
</dbReference>
<feature type="compositionally biased region" description="Polar residues" evidence="2">
    <location>
        <begin position="838"/>
        <end position="850"/>
    </location>
</feature>
<dbReference type="PANTHER" id="PTHR45629">
    <property type="entry name" value="SNF2/RAD54 FAMILY MEMBER"/>
    <property type="match status" value="1"/>
</dbReference>
<dbReference type="Gene3D" id="3.40.50.300">
    <property type="entry name" value="P-loop containing nucleotide triphosphate hydrolases"/>
    <property type="match status" value="1"/>
</dbReference>
<dbReference type="EMBL" id="GIBP01000260">
    <property type="protein sequence ID" value="NDV29229.1"/>
    <property type="molecule type" value="Transcribed_RNA"/>
</dbReference>
<dbReference type="SMART" id="SM00487">
    <property type="entry name" value="DEXDc"/>
    <property type="match status" value="1"/>
</dbReference>
<feature type="region of interest" description="Disordered" evidence="2">
    <location>
        <begin position="611"/>
        <end position="769"/>
    </location>
</feature>
<feature type="domain" description="Helicase ATP-binding" evidence="3">
    <location>
        <begin position="43"/>
        <end position="205"/>
    </location>
</feature>